<keyword evidence="6 7" id="KW-0472">Membrane</keyword>
<evidence type="ECO:0000256" key="1">
    <source>
        <dbReference type="ARBA" id="ARBA00004370"/>
    </source>
</evidence>
<keyword evidence="5 7" id="KW-1133">Transmembrane helix</keyword>
<dbReference type="Proteomes" id="UP001085076">
    <property type="component" value="Miscellaneous, Linkage group lg06"/>
</dbReference>
<dbReference type="OrthoDB" id="40134at2759"/>
<feature type="transmembrane region" description="Helical" evidence="7">
    <location>
        <begin position="284"/>
        <end position="305"/>
    </location>
</feature>
<evidence type="ECO:0000256" key="3">
    <source>
        <dbReference type="ARBA" id="ARBA00022692"/>
    </source>
</evidence>
<sequence>MEMKGMAEGDHERQGTVWTATAHIVTAVIGSGVLALPWSVAQLGWTMGPIALVGFSFVTYYTSLLLADCYRSPDPITGKRNQTYMDAVRSHLGMKTLTLNNKYVFVWEGQFIKHLVCIQGQGNAVKRSVHRNGAGEQCRSQGISEMMVVVGLVEVVLSQLPNMEKITWVSVTAAVMSFAYSFIALALCIAWWALHGWSHGGGTQHVGVPPPPPSTRLGTLSSLWDTIKSPPPENKTMKRATLYGIGLTSIFYISLGCIGYAAFGDESPGNILTGSLEPFWLVDIANLCIVIHLIGAYQVFAQPIFANLEGWIARRWPESRFIHKVYNIRVPFMESGARFALSKLVFRSVFVVLTTFLAMLVPFFNAILGLLGAVSFWPLTVYFPVSMHIAQAEIRPGTRRWMLLHGLSVFCLIISLFACIGSVANIIDSLKMAAPFKLV</sequence>
<keyword evidence="2" id="KW-0813">Transport</keyword>
<feature type="transmembrane region" description="Helical" evidence="7">
    <location>
        <begin position="402"/>
        <end position="427"/>
    </location>
</feature>
<evidence type="ECO:0000256" key="7">
    <source>
        <dbReference type="SAM" id="Phobius"/>
    </source>
</evidence>
<comment type="subcellular location">
    <subcellularLocation>
        <location evidence="1">Membrane</location>
    </subcellularLocation>
</comment>
<dbReference type="GO" id="GO:0016020">
    <property type="term" value="C:membrane"/>
    <property type="evidence" value="ECO:0007669"/>
    <property type="project" value="UniProtKB-SubCell"/>
</dbReference>
<keyword evidence="10" id="KW-1185">Reference proteome</keyword>
<feature type="transmembrane region" description="Helical" evidence="7">
    <location>
        <begin position="242"/>
        <end position="264"/>
    </location>
</feature>
<evidence type="ECO:0000313" key="9">
    <source>
        <dbReference type="EMBL" id="KAJ0969414.1"/>
    </source>
</evidence>
<reference evidence="9" key="2">
    <citation type="journal article" date="2022" name="Hortic Res">
        <title>The genome of Dioscorea zingiberensis sheds light on the biosynthesis, origin and evolution of the medicinally important diosgenin saponins.</title>
        <authorList>
            <person name="Li Y."/>
            <person name="Tan C."/>
            <person name="Li Z."/>
            <person name="Guo J."/>
            <person name="Li S."/>
            <person name="Chen X."/>
            <person name="Wang C."/>
            <person name="Dai X."/>
            <person name="Yang H."/>
            <person name="Song W."/>
            <person name="Hou L."/>
            <person name="Xu J."/>
            <person name="Tong Z."/>
            <person name="Xu A."/>
            <person name="Yuan X."/>
            <person name="Wang W."/>
            <person name="Yang Q."/>
            <person name="Chen L."/>
            <person name="Sun Z."/>
            <person name="Wang K."/>
            <person name="Pan B."/>
            <person name="Chen J."/>
            <person name="Bao Y."/>
            <person name="Liu F."/>
            <person name="Qi X."/>
            <person name="Gang D.R."/>
            <person name="Wen J."/>
            <person name="Li J."/>
        </authorList>
    </citation>
    <scope>NUCLEOTIDE SEQUENCE</scope>
    <source>
        <strain evidence="9">Dzin_1.0</strain>
    </source>
</reference>
<reference evidence="9" key="1">
    <citation type="submission" date="2021-03" db="EMBL/GenBank/DDBJ databases">
        <authorList>
            <person name="Li Z."/>
            <person name="Yang C."/>
        </authorList>
    </citation>
    <scope>NUCLEOTIDE SEQUENCE</scope>
    <source>
        <strain evidence="9">Dzin_1.0</strain>
        <tissue evidence="9">Leaf</tissue>
    </source>
</reference>
<proteinExistence type="predicted"/>
<dbReference type="InterPro" id="IPR013057">
    <property type="entry name" value="AA_transpt_TM"/>
</dbReference>
<feature type="domain" description="Amino acid transporter transmembrane" evidence="8">
    <location>
        <begin position="219"/>
        <end position="427"/>
    </location>
</feature>
<dbReference type="EMBL" id="JAGGNH010000006">
    <property type="protein sequence ID" value="KAJ0969414.1"/>
    <property type="molecule type" value="Genomic_DNA"/>
</dbReference>
<dbReference type="PANTHER" id="PTHR48017">
    <property type="entry name" value="OS05G0424000 PROTEIN-RELATED"/>
    <property type="match status" value="1"/>
</dbReference>
<evidence type="ECO:0000259" key="8">
    <source>
        <dbReference type="Pfam" id="PF01490"/>
    </source>
</evidence>
<feature type="domain" description="Amino acid transporter transmembrane" evidence="8">
    <location>
        <begin position="14"/>
        <end position="188"/>
    </location>
</feature>
<feature type="transmembrane region" description="Helical" evidence="7">
    <location>
        <begin position="166"/>
        <end position="194"/>
    </location>
</feature>
<evidence type="ECO:0000256" key="6">
    <source>
        <dbReference type="ARBA" id="ARBA00023136"/>
    </source>
</evidence>
<dbReference type="GO" id="GO:0006865">
    <property type="term" value="P:amino acid transport"/>
    <property type="evidence" value="ECO:0007669"/>
    <property type="project" value="UniProtKB-KW"/>
</dbReference>
<gene>
    <name evidence="9" type="ORF">J5N97_022291</name>
</gene>
<keyword evidence="4" id="KW-0029">Amino-acid transport</keyword>
<evidence type="ECO:0000256" key="2">
    <source>
        <dbReference type="ARBA" id="ARBA00022448"/>
    </source>
</evidence>
<feature type="transmembrane region" description="Helical" evidence="7">
    <location>
        <begin position="344"/>
        <end position="364"/>
    </location>
</feature>
<protein>
    <recommendedName>
        <fullName evidence="8">Amino acid transporter transmembrane domain-containing protein</fullName>
    </recommendedName>
</protein>
<dbReference type="AlphaFoldDB" id="A0A9D5CAP1"/>
<dbReference type="Pfam" id="PF01490">
    <property type="entry name" value="Aa_trans"/>
    <property type="match status" value="2"/>
</dbReference>
<keyword evidence="3 7" id="KW-0812">Transmembrane</keyword>
<evidence type="ECO:0000256" key="4">
    <source>
        <dbReference type="ARBA" id="ARBA00022970"/>
    </source>
</evidence>
<evidence type="ECO:0000256" key="5">
    <source>
        <dbReference type="ARBA" id="ARBA00022989"/>
    </source>
</evidence>
<evidence type="ECO:0000313" key="10">
    <source>
        <dbReference type="Proteomes" id="UP001085076"/>
    </source>
</evidence>
<comment type="caution">
    <text evidence="9">The sequence shown here is derived from an EMBL/GenBank/DDBJ whole genome shotgun (WGS) entry which is preliminary data.</text>
</comment>
<accession>A0A9D5CAP1</accession>
<name>A0A9D5CAP1_9LILI</name>
<feature type="transmembrane region" description="Helical" evidence="7">
    <location>
        <begin position="370"/>
        <end position="390"/>
    </location>
</feature>
<feature type="transmembrane region" description="Helical" evidence="7">
    <location>
        <begin position="20"/>
        <end position="38"/>
    </location>
</feature>
<organism evidence="9 10">
    <name type="scientific">Dioscorea zingiberensis</name>
    <dbReference type="NCBI Taxonomy" id="325984"/>
    <lineage>
        <taxon>Eukaryota</taxon>
        <taxon>Viridiplantae</taxon>
        <taxon>Streptophyta</taxon>
        <taxon>Embryophyta</taxon>
        <taxon>Tracheophyta</taxon>
        <taxon>Spermatophyta</taxon>
        <taxon>Magnoliopsida</taxon>
        <taxon>Liliopsida</taxon>
        <taxon>Dioscoreales</taxon>
        <taxon>Dioscoreaceae</taxon>
        <taxon>Dioscorea</taxon>
    </lineage>
</organism>
<feature type="transmembrane region" description="Helical" evidence="7">
    <location>
        <begin position="50"/>
        <end position="70"/>
    </location>
</feature>